<dbReference type="EnsemblPlants" id="Bo01149s020.1">
    <property type="protein sequence ID" value="Bo01149s020.1"/>
    <property type="gene ID" value="Bo01149s020"/>
</dbReference>
<feature type="compositionally biased region" description="Polar residues" evidence="1">
    <location>
        <begin position="37"/>
        <end position="53"/>
    </location>
</feature>
<keyword evidence="3" id="KW-1185">Reference proteome</keyword>
<reference evidence="2" key="2">
    <citation type="submission" date="2015-06" db="UniProtKB">
        <authorList>
            <consortium name="EnsemblPlants"/>
        </authorList>
    </citation>
    <scope>IDENTIFICATION</scope>
</reference>
<evidence type="ECO:0000256" key="1">
    <source>
        <dbReference type="SAM" id="MobiDB-lite"/>
    </source>
</evidence>
<evidence type="ECO:0000313" key="3">
    <source>
        <dbReference type="Proteomes" id="UP000032141"/>
    </source>
</evidence>
<organism evidence="2 3">
    <name type="scientific">Brassica oleracea var. oleracea</name>
    <dbReference type="NCBI Taxonomy" id="109376"/>
    <lineage>
        <taxon>Eukaryota</taxon>
        <taxon>Viridiplantae</taxon>
        <taxon>Streptophyta</taxon>
        <taxon>Embryophyta</taxon>
        <taxon>Tracheophyta</taxon>
        <taxon>Spermatophyta</taxon>
        <taxon>Magnoliopsida</taxon>
        <taxon>eudicotyledons</taxon>
        <taxon>Gunneridae</taxon>
        <taxon>Pentapetalae</taxon>
        <taxon>rosids</taxon>
        <taxon>malvids</taxon>
        <taxon>Brassicales</taxon>
        <taxon>Brassicaceae</taxon>
        <taxon>Brassiceae</taxon>
        <taxon>Brassica</taxon>
    </lineage>
</organism>
<feature type="region of interest" description="Disordered" evidence="1">
    <location>
        <begin position="18"/>
        <end position="68"/>
    </location>
</feature>
<dbReference type="AlphaFoldDB" id="A0A0D2ZTW2"/>
<reference evidence="2" key="1">
    <citation type="journal article" date="2014" name="Genome Biol.">
        <title>Transcriptome and methylome profiling reveals relics of genome dominance in the mesopolyploid Brassica oleracea.</title>
        <authorList>
            <person name="Parkin I.A."/>
            <person name="Koh C."/>
            <person name="Tang H."/>
            <person name="Robinson S.J."/>
            <person name="Kagale S."/>
            <person name="Clarke W.E."/>
            <person name="Town C.D."/>
            <person name="Nixon J."/>
            <person name="Krishnakumar V."/>
            <person name="Bidwell S.L."/>
            <person name="Denoeud F."/>
            <person name="Belcram H."/>
            <person name="Links M.G."/>
            <person name="Just J."/>
            <person name="Clarke C."/>
            <person name="Bender T."/>
            <person name="Huebert T."/>
            <person name="Mason A.S."/>
            <person name="Pires J.C."/>
            <person name="Barker G."/>
            <person name="Moore J."/>
            <person name="Walley P.G."/>
            <person name="Manoli S."/>
            <person name="Batley J."/>
            <person name="Edwards D."/>
            <person name="Nelson M.N."/>
            <person name="Wang X."/>
            <person name="Paterson A.H."/>
            <person name="King G."/>
            <person name="Bancroft I."/>
            <person name="Chalhoub B."/>
            <person name="Sharpe A.G."/>
        </authorList>
    </citation>
    <scope>NUCLEOTIDE SEQUENCE [LARGE SCALE GENOMIC DNA]</scope>
    <source>
        <strain evidence="2">cv. TO1000</strain>
    </source>
</reference>
<accession>A0A0D2ZTW2</accession>
<name>A0A0D2ZTW2_BRAOL</name>
<feature type="compositionally biased region" description="Acidic residues" evidence="1">
    <location>
        <begin position="59"/>
        <end position="68"/>
    </location>
</feature>
<protein>
    <submittedName>
        <fullName evidence="2">Uncharacterized protein</fullName>
    </submittedName>
</protein>
<proteinExistence type="predicted"/>
<dbReference type="Gramene" id="Bo01149s020.1">
    <property type="protein sequence ID" value="Bo01149s020.1"/>
    <property type="gene ID" value="Bo01149s020"/>
</dbReference>
<dbReference type="HOGENOM" id="CLU_2797510_0_0_1"/>
<dbReference type="Proteomes" id="UP000032141">
    <property type="component" value="Unassembled WGS sequence"/>
</dbReference>
<sequence>MPSLEAVITGAPEINLQSRLDCSKSPSDCEHKPRTSRALTSPKKQLGSSSVSSLIHDYEEYEDDNQDQ</sequence>
<evidence type="ECO:0000313" key="2">
    <source>
        <dbReference type="EnsemblPlants" id="Bo01149s020.1"/>
    </source>
</evidence>